<dbReference type="PROSITE" id="PS51233">
    <property type="entry name" value="VWFD"/>
    <property type="match status" value="1"/>
</dbReference>
<organism evidence="4 5">
    <name type="scientific">Saccoglossus kowalevskii</name>
    <name type="common">Acorn worm</name>
    <dbReference type="NCBI Taxonomy" id="10224"/>
    <lineage>
        <taxon>Eukaryota</taxon>
        <taxon>Metazoa</taxon>
        <taxon>Hemichordata</taxon>
        <taxon>Enteropneusta</taxon>
        <taxon>Harrimaniidae</taxon>
        <taxon>Saccoglossus</taxon>
    </lineage>
</organism>
<dbReference type="GeneID" id="102804247"/>
<name>A0ABM0M6N7_SACKO</name>
<evidence type="ECO:0000256" key="2">
    <source>
        <dbReference type="ARBA" id="ARBA00023180"/>
    </source>
</evidence>
<dbReference type="PANTHER" id="PTHR11339:SF395">
    <property type="entry name" value="GH18 DOMAIN-CONTAINING PROTEIN"/>
    <property type="match status" value="1"/>
</dbReference>
<proteinExistence type="predicted"/>
<evidence type="ECO:0000256" key="1">
    <source>
        <dbReference type="ARBA" id="ARBA00023157"/>
    </source>
</evidence>
<protein>
    <submittedName>
        <fullName evidence="5">SCO-spondin-like</fullName>
    </submittedName>
</protein>
<dbReference type="Proteomes" id="UP000694865">
    <property type="component" value="Unplaced"/>
</dbReference>
<feature type="domain" description="VWFD" evidence="3">
    <location>
        <begin position="97"/>
        <end position="290"/>
    </location>
</feature>
<keyword evidence="1" id="KW-1015">Disulfide bond</keyword>
<evidence type="ECO:0000313" key="5">
    <source>
        <dbReference type="RefSeq" id="XP_006815678.1"/>
    </source>
</evidence>
<evidence type="ECO:0000259" key="3">
    <source>
        <dbReference type="PROSITE" id="PS51233"/>
    </source>
</evidence>
<dbReference type="RefSeq" id="XP_006815678.1">
    <property type="nucleotide sequence ID" value="XM_006815615.1"/>
</dbReference>
<dbReference type="PANTHER" id="PTHR11339">
    <property type="entry name" value="EXTRACELLULAR MATRIX GLYCOPROTEIN RELATED"/>
    <property type="match status" value="1"/>
</dbReference>
<reference evidence="5" key="1">
    <citation type="submission" date="2025-08" db="UniProtKB">
        <authorList>
            <consortium name="RefSeq"/>
        </authorList>
    </citation>
    <scope>IDENTIFICATION</scope>
    <source>
        <tissue evidence="5">Testes</tissue>
    </source>
</reference>
<evidence type="ECO:0000313" key="4">
    <source>
        <dbReference type="Proteomes" id="UP000694865"/>
    </source>
</evidence>
<dbReference type="SMART" id="SM00216">
    <property type="entry name" value="VWD"/>
    <property type="match status" value="1"/>
</dbReference>
<accession>A0ABM0M6N7</accession>
<dbReference type="InterPro" id="IPR001846">
    <property type="entry name" value="VWF_type-D"/>
</dbReference>
<sequence length="290" mass="31229">MVAIDDPVLCEGWPSHENRKCCKPKRIPGIGFYNPLPIDENGVAILPPLLPEDMPSPGAGVGYGPPGEGTWRDNFAFSGEIIAGIIIPEFSLGGKGGGPGEQGDPLVTTGDGFRYKLLGKPCEYIMFQEDSATPSFRVITNHVGGTVFGEEASFVGSVKVEYNGQVVELLEGNVIKVDAVDVTADLTVDYASFDGISLRWNNHVQKFVTVDIGPGLFEIVWNGYKGHVLVHPSADFSKQVTGLLGNFNEDQLDDLQYKDNGVWKTLTLDASSEDMAAFASGWLLDPNSCS</sequence>
<keyword evidence="2" id="KW-0325">Glycoprotein</keyword>
<gene>
    <name evidence="5" type="primary">LOC102804247</name>
</gene>
<dbReference type="Pfam" id="PF00094">
    <property type="entry name" value="VWD"/>
    <property type="match status" value="1"/>
</dbReference>
<dbReference type="InterPro" id="IPR050780">
    <property type="entry name" value="Mucin_vWF_Thrombospondin_sf"/>
</dbReference>
<keyword evidence="4" id="KW-1185">Reference proteome</keyword>